<gene>
    <name evidence="1" type="ORF">AW11_00189</name>
</gene>
<name>A0A011QPY0_ACCRE</name>
<comment type="caution">
    <text evidence="1">The sequence shown here is derived from an EMBL/GenBank/DDBJ whole genome shotgun (WGS) entry which is preliminary data.</text>
</comment>
<accession>A0A011QPY0</accession>
<dbReference type="PROSITE" id="PS51257">
    <property type="entry name" value="PROKAR_LIPOPROTEIN"/>
    <property type="match status" value="1"/>
</dbReference>
<protein>
    <recommendedName>
        <fullName evidence="3">Lipoprotein</fullName>
    </recommendedName>
</protein>
<dbReference type="PATRIC" id="fig|1454004.3.peg.197"/>
<dbReference type="Proteomes" id="UP000022141">
    <property type="component" value="Unassembled WGS sequence"/>
</dbReference>
<organism evidence="1 2">
    <name type="scientific">Accumulibacter regalis</name>
    <dbReference type="NCBI Taxonomy" id="522306"/>
    <lineage>
        <taxon>Bacteria</taxon>
        <taxon>Pseudomonadati</taxon>
        <taxon>Pseudomonadota</taxon>
        <taxon>Betaproteobacteria</taxon>
        <taxon>Candidatus Accumulibacter</taxon>
    </lineage>
</organism>
<evidence type="ECO:0000313" key="2">
    <source>
        <dbReference type="Proteomes" id="UP000022141"/>
    </source>
</evidence>
<dbReference type="EMBL" id="JEMY01000002">
    <property type="protein sequence ID" value="EXI91145.1"/>
    <property type="molecule type" value="Genomic_DNA"/>
</dbReference>
<evidence type="ECO:0008006" key="3">
    <source>
        <dbReference type="Google" id="ProtNLM"/>
    </source>
</evidence>
<keyword evidence="2" id="KW-1185">Reference proteome</keyword>
<evidence type="ECO:0000313" key="1">
    <source>
        <dbReference type="EMBL" id="EXI91145.1"/>
    </source>
</evidence>
<dbReference type="eggNOG" id="ENOG5033MJA">
    <property type="taxonomic scope" value="Bacteria"/>
</dbReference>
<proteinExistence type="predicted"/>
<reference evidence="1" key="1">
    <citation type="submission" date="2014-02" db="EMBL/GenBank/DDBJ databases">
        <title>Expanding our view of genomic diversity in Candidatus Accumulibacter clades.</title>
        <authorList>
            <person name="Skennerton C.T."/>
            <person name="Barr J.J."/>
            <person name="Slater F.R."/>
            <person name="Bond P.L."/>
            <person name="Tyson G.W."/>
        </authorList>
    </citation>
    <scope>NUCLEOTIDE SEQUENCE [LARGE SCALE GENOMIC DNA]</scope>
</reference>
<sequence>MTSKHGIRSLSAVLLVLAGCASDQQMLANDQDNALRVAVRRGQFEMSCANAAGTVLSSNILQPVLWNGLERAEYTVGVAGCGKKATYIAVCQLGSSTCLAIAGRNAVDWQ</sequence>
<dbReference type="AlphaFoldDB" id="A0A011QPY0"/>